<comment type="caution">
    <text evidence="2">The sequence shown here is derived from an EMBL/GenBank/DDBJ whole genome shotgun (WGS) entry which is preliminary data.</text>
</comment>
<feature type="compositionally biased region" description="Basic and acidic residues" evidence="1">
    <location>
        <begin position="190"/>
        <end position="200"/>
    </location>
</feature>
<feature type="region of interest" description="Disordered" evidence="1">
    <location>
        <begin position="175"/>
        <end position="213"/>
    </location>
</feature>
<evidence type="ECO:0000256" key="1">
    <source>
        <dbReference type="SAM" id="MobiDB-lite"/>
    </source>
</evidence>
<feature type="compositionally biased region" description="Acidic residues" evidence="1">
    <location>
        <begin position="25"/>
        <end position="34"/>
    </location>
</feature>
<dbReference type="Proteomes" id="UP000772434">
    <property type="component" value="Unassembled WGS sequence"/>
</dbReference>
<dbReference type="AlphaFoldDB" id="A0A9P5Q0E5"/>
<dbReference type="OrthoDB" id="2918135at2759"/>
<feature type="compositionally biased region" description="Polar residues" evidence="1">
    <location>
        <begin position="58"/>
        <end position="67"/>
    </location>
</feature>
<reference evidence="2" key="1">
    <citation type="submission" date="2020-11" db="EMBL/GenBank/DDBJ databases">
        <authorList>
            <consortium name="DOE Joint Genome Institute"/>
            <person name="Ahrendt S."/>
            <person name="Riley R."/>
            <person name="Andreopoulos W."/>
            <person name="Labutti K."/>
            <person name="Pangilinan J."/>
            <person name="Ruiz-Duenas F.J."/>
            <person name="Barrasa J.M."/>
            <person name="Sanchez-Garcia M."/>
            <person name="Camarero S."/>
            <person name="Miyauchi S."/>
            <person name="Serrano A."/>
            <person name="Linde D."/>
            <person name="Babiker R."/>
            <person name="Drula E."/>
            <person name="Ayuso-Fernandez I."/>
            <person name="Pacheco R."/>
            <person name="Padilla G."/>
            <person name="Ferreira P."/>
            <person name="Barriuso J."/>
            <person name="Kellner H."/>
            <person name="Castanera R."/>
            <person name="Alfaro M."/>
            <person name="Ramirez L."/>
            <person name="Pisabarro A.G."/>
            <person name="Kuo A."/>
            <person name="Tritt A."/>
            <person name="Lipzen A."/>
            <person name="He G."/>
            <person name="Yan M."/>
            <person name="Ng V."/>
            <person name="Cullen D."/>
            <person name="Martin F."/>
            <person name="Rosso M.-N."/>
            <person name="Henrissat B."/>
            <person name="Hibbett D."/>
            <person name="Martinez A.T."/>
            <person name="Grigoriev I.V."/>
        </authorList>
    </citation>
    <scope>NUCLEOTIDE SEQUENCE</scope>
    <source>
        <strain evidence="2">AH 40177</strain>
    </source>
</reference>
<proteinExistence type="predicted"/>
<organism evidence="2 3">
    <name type="scientific">Rhodocollybia butyracea</name>
    <dbReference type="NCBI Taxonomy" id="206335"/>
    <lineage>
        <taxon>Eukaryota</taxon>
        <taxon>Fungi</taxon>
        <taxon>Dikarya</taxon>
        <taxon>Basidiomycota</taxon>
        <taxon>Agaricomycotina</taxon>
        <taxon>Agaricomycetes</taxon>
        <taxon>Agaricomycetidae</taxon>
        <taxon>Agaricales</taxon>
        <taxon>Marasmiineae</taxon>
        <taxon>Omphalotaceae</taxon>
        <taxon>Rhodocollybia</taxon>
    </lineage>
</organism>
<protein>
    <submittedName>
        <fullName evidence="2">Uncharacterized protein</fullName>
    </submittedName>
</protein>
<name>A0A9P5Q0E5_9AGAR</name>
<sequence length="213" mass="23929">MSVDLQPEFVATFMIVPPCLVPVPAEDDEVESPESESRILELPPNIPDGSDIGDHSVDSLNPPSTHLASPPPRPTSSYMGMRSRPSSFELLKRVSNARKAGKSLDEMIHELQNDLYPLIAPSNYRAPSPGSYRVTVLRLEKWNDIYDSLQNELDEDMEEEEFNSDAFQVKIGCRPPHFSASLCAGKRRKREPEMDSEDRSSGTPACRKRRRAM</sequence>
<evidence type="ECO:0000313" key="2">
    <source>
        <dbReference type="EMBL" id="KAF9072493.1"/>
    </source>
</evidence>
<feature type="region of interest" description="Disordered" evidence="1">
    <location>
        <begin position="24"/>
        <end position="82"/>
    </location>
</feature>
<accession>A0A9P5Q0E5</accession>
<dbReference type="EMBL" id="JADNRY010000024">
    <property type="protein sequence ID" value="KAF9072493.1"/>
    <property type="molecule type" value="Genomic_DNA"/>
</dbReference>
<gene>
    <name evidence="2" type="ORF">BDP27DRAFT_1320550</name>
</gene>
<evidence type="ECO:0000313" key="3">
    <source>
        <dbReference type="Proteomes" id="UP000772434"/>
    </source>
</evidence>
<keyword evidence="3" id="KW-1185">Reference proteome</keyword>